<accession>A0ACB9PHR2</accession>
<sequence length="463" mass="52258">MHTLGLTPPDANWYMDTGATSHMTSAQGTLSSYFNLSNTRGIIVGNGHSIPIHGYGYTNLSPPNPPLSLKNVLHAPQLIKNLVSVRKLTTDNSVSVEFDPFGFSVKDFQMGMRLMRCDSWGELYPITTNQATSPSTFAALAPSLWHERLGHPGAPVFDSLRLNKFIKCNGTRSSHVCHSCPLGKHVKLPFVASHSCTFLPFDIIHSDLWTSPVLRSSSHRYYILLLDDYSNFLWTFPLSKKSQAFSTFLTFRAFIRTQFEREIKNIQCDNGREFDNGPFWEFCKARGLSFRLSCPHTSSQNGKAKRKIQTINNIVSTLLAHASVPPSFWHHALQMATYLLNILPSKQLAYQSPLKILYQKDPSYSHLWVFGCLCYPLFPSTTINKLQPRSTPCVFLGYPSHHRGYKCYDLSSNKIIISRHVIFDETQFPFAKVHTPSTHTYDFLDDGLSPHVVHHLASQSSPS</sequence>
<dbReference type="EMBL" id="CM039429">
    <property type="protein sequence ID" value="KAI4348037.1"/>
    <property type="molecule type" value="Genomic_DNA"/>
</dbReference>
<name>A0ACB9PHR2_BAUVA</name>
<protein>
    <submittedName>
        <fullName evidence="1">Uncharacterized protein</fullName>
    </submittedName>
</protein>
<reference evidence="1 2" key="1">
    <citation type="journal article" date="2022" name="DNA Res.">
        <title>Chromosomal-level genome assembly of the orchid tree Bauhinia variegata (Leguminosae; Cercidoideae) supports the allotetraploid origin hypothesis of Bauhinia.</title>
        <authorList>
            <person name="Zhong Y."/>
            <person name="Chen Y."/>
            <person name="Zheng D."/>
            <person name="Pang J."/>
            <person name="Liu Y."/>
            <person name="Luo S."/>
            <person name="Meng S."/>
            <person name="Qian L."/>
            <person name="Wei D."/>
            <person name="Dai S."/>
            <person name="Zhou R."/>
        </authorList>
    </citation>
    <scope>NUCLEOTIDE SEQUENCE [LARGE SCALE GENOMIC DNA]</scope>
    <source>
        <strain evidence="1">BV-YZ2020</strain>
    </source>
</reference>
<dbReference type="Proteomes" id="UP000828941">
    <property type="component" value="Chromosome 4"/>
</dbReference>
<evidence type="ECO:0000313" key="2">
    <source>
        <dbReference type="Proteomes" id="UP000828941"/>
    </source>
</evidence>
<keyword evidence="2" id="KW-1185">Reference proteome</keyword>
<gene>
    <name evidence="1" type="ORF">L6164_008799</name>
</gene>
<organism evidence="1 2">
    <name type="scientific">Bauhinia variegata</name>
    <name type="common">Purple orchid tree</name>
    <name type="synonym">Phanera variegata</name>
    <dbReference type="NCBI Taxonomy" id="167791"/>
    <lineage>
        <taxon>Eukaryota</taxon>
        <taxon>Viridiplantae</taxon>
        <taxon>Streptophyta</taxon>
        <taxon>Embryophyta</taxon>
        <taxon>Tracheophyta</taxon>
        <taxon>Spermatophyta</taxon>
        <taxon>Magnoliopsida</taxon>
        <taxon>eudicotyledons</taxon>
        <taxon>Gunneridae</taxon>
        <taxon>Pentapetalae</taxon>
        <taxon>rosids</taxon>
        <taxon>fabids</taxon>
        <taxon>Fabales</taxon>
        <taxon>Fabaceae</taxon>
        <taxon>Cercidoideae</taxon>
        <taxon>Cercideae</taxon>
        <taxon>Bauhiniinae</taxon>
        <taxon>Bauhinia</taxon>
    </lineage>
</organism>
<proteinExistence type="predicted"/>
<comment type="caution">
    <text evidence="1">The sequence shown here is derived from an EMBL/GenBank/DDBJ whole genome shotgun (WGS) entry which is preliminary data.</text>
</comment>
<evidence type="ECO:0000313" key="1">
    <source>
        <dbReference type="EMBL" id="KAI4348037.1"/>
    </source>
</evidence>